<proteinExistence type="predicted"/>
<evidence type="ECO:0000313" key="2">
    <source>
        <dbReference type="Proteomes" id="UP000828390"/>
    </source>
</evidence>
<reference evidence="1" key="1">
    <citation type="journal article" date="2019" name="bioRxiv">
        <title>The Genome of the Zebra Mussel, Dreissena polymorpha: A Resource for Invasive Species Research.</title>
        <authorList>
            <person name="McCartney M.A."/>
            <person name="Auch B."/>
            <person name="Kono T."/>
            <person name="Mallez S."/>
            <person name="Zhang Y."/>
            <person name="Obille A."/>
            <person name="Becker A."/>
            <person name="Abrahante J.E."/>
            <person name="Garbe J."/>
            <person name="Badalamenti J.P."/>
            <person name="Herman A."/>
            <person name="Mangelson H."/>
            <person name="Liachko I."/>
            <person name="Sullivan S."/>
            <person name="Sone E.D."/>
            <person name="Koren S."/>
            <person name="Silverstein K.A.T."/>
            <person name="Beckman K.B."/>
            <person name="Gohl D.M."/>
        </authorList>
    </citation>
    <scope>NUCLEOTIDE SEQUENCE</scope>
    <source>
        <strain evidence="1">Duluth1</strain>
        <tissue evidence="1">Whole animal</tissue>
    </source>
</reference>
<keyword evidence="2" id="KW-1185">Reference proteome</keyword>
<evidence type="ECO:0000313" key="1">
    <source>
        <dbReference type="EMBL" id="KAH3817230.1"/>
    </source>
</evidence>
<name>A0A9D4GLB4_DREPO</name>
<gene>
    <name evidence="1" type="ORF">DPMN_118762</name>
</gene>
<comment type="caution">
    <text evidence="1">The sequence shown here is derived from an EMBL/GenBank/DDBJ whole genome shotgun (WGS) entry which is preliminary data.</text>
</comment>
<sequence>MTIKQTWLNFSQTNCYNNQKIFLQDQGGGFPGDVDSKSSTFDATNLCVNYEEADTRMILHSRDAIDRGYKRLEVYCRDTGVLLLFIYHIGADAEVYILSGTDKQRKCYPVHTLFLKLGDNVIKNMLRVSRIDRKRHHVCSKWNK</sequence>
<dbReference type="EMBL" id="JAIWYP010000005">
    <property type="protein sequence ID" value="KAH3817230.1"/>
    <property type="molecule type" value="Genomic_DNA"/>
</dbReference>
<organism evidence="1 2">
    <name type="scientific">Dreissena polymorpha</name>
    <name type="common">Zebra mussel</name>
    <name type="synonym">Mytilus polymorpha</name>
    <dbReference type="NCBI Taxonomy" id="45954"/>
    <lineage>
        <taxon>Eukaryota</taxon>
        <taxon>Metazoa</taxon>
        <taxon>Spiralia</taxon>
        <taxon>Lophotrochozoa</taxon>
        <taxon>Mollusca</taxon>
        <taxon>Bivalvia</taxon>
        <taxon>Autobranchia</taxon>
        <taxon>Heteroconchia</taxon>
        <taxon>Euheterodonta</taxon>
        <taxon>Imparidentia</taxon>
        <taxon>Neoheterodontei</taxon>
        <taxon>Myida</taxon>
        <taxon>Dreissenoidea</taxon>
        <taxon>Dreissenidae</taxon>
        <taxon>Dreissena</taxon>
    </lineage>
</organism>
<dbReference type="AlphaFoldDB" id="A0A9D4GLB4"/>
<protein>
    <submittedName>
        <fullName evidence="1">Uncharacterized protein</fullName>
    </submittedName>
</protein>
<dbReference type="Proteomes" id="UP000828390">
    <property type="component" value="Unassembled WGS sequence"/>
</dbReference>
<accession>A0A9D4GLB4</accession>
<reference evidence="1" key="2">
    <citation type="submission" date="2020-11" db="EMBL/GenBank/DDBJ databases">
        <authorList>
            <person name="McCartney M.A."/>
            <person name="Auch B."/>
            <person name="Kono T."/>
            <person name="Mallez S."/>
            <person name="Becker A."/>
            <person name="Gohl D.M."/>
            <person name="Silverstein K.A.T."/>
            <person name="Koren S."/>
            <person name="Bechman K.B."/>
            <person name="Herman A."/>
            <person name="Abrahante J.E."/>
            <person name="Garbe J."/>
        </authorList>
    </citation>
    <scope>NUCLEOTIDE SEQUENCE</scope>
    <source>
        <strain evidence="1">Duluth1</strain>
        <tissue evidence="1">Whole animal</tissue>
    </source>
</reference>